<keyword evidence="5 7" id="KW-1133">Transmembrane helix</keyword>
<protein>
    <submittedName>
        <fullName evidence="9">Dipeptide transport system permease protein DppC (TC 3.A.1.5.2)</fullName>
    </submittedName>
</protein>
<gene>
    <name evidence="9" type="ORF">FM119_03775</name>
</gene>
<dbReference type="Gene3D" id="1.10.3720.10">
    <property type="entry name" value="MetI-like"/>
    <property type="match status" value="1"/>
</dbReference>
<dbReference type="EMBL" id="FUKR01000022">
    <property type="protein sequence ID" value="SJN23716.1"/>
    <property type="molecule type" value="Genomic_DNA"/>
</dbReference>
<dbReference type="PROSITE" id="PS50928">
    <property type="entry name" value="ABC_TM1"/>
    <property type="match status" value="1"/>
</dbReference>
<dbReference type="CDD" id="cd06261">
    <property type="entry name" value="TM_PBP2"/>
    <property type="match status" value="1"/>
</dbReference>
<keyword evidence="3" id="KW-1003">Cell membrane</keyword>
<accession>A0A1R4IV13</accession>
<proteinExistence type="inferred from homology"/>
<dbReference type="InterPro" id="IPR025966">
    <property type="entry name" value="OppC_N"/>
</dbReference>
<dbReference type="InterPro" id="IPR035906">
    <property type="entry name" value="MetI-like_sf"/>
</dbReference>
<feature type="transmembrane region" description="Helical" evidence="7">
    <location>
        <begin position="38"/>
        <end position="60"/>
    </location>
</feature>
<dbReference type="InterPro" id="IPR000515">
    <property type="entry name" value="MetI-like"/>
</dbReference>
<dbReference type="GO" id="GO:0005886">
    <property type="term" value="C:plasma membrane"/>
    <property type="evidence" value="ECO:0007669"/>
    <property type="project" value="UniProtKB-SubCell"/>
</dbReference>
<dbReference type="PANTHER" id="PTHR43386">
    <property type="entry name" value="OLIGOPEPTIDE TRANSPORT SYSTEM PERMEASE PROTEIN APPC"/>
    <property type="match status" value="1"/>
</dbReference>
<evidence type="ECO:0000256" key="5">
    <source>
        <dbReference type="ARBA" id="ARBA00022989"/>
    </source>
</evidence>
<dbReference type="SUPFAM" id="SSF161098">
    <property type="entry name" value="MetI-like"/>
    <property type="match status" value="1"/>
</dbReference>
<keyword evidence="4 7" id="KW-0812">Transmembrane</keyword>
<feature type="transmembrane region" description="Helical" evidence="7">
    <location>
        <begin position="163"/>
        <end position="183"/>
    </location>
</feature>
<dbReference type="OrthoDB" id="9812701at2"/>
<feature type="transmembrane region" description="Helical" evidence="7">
    <location>
        <begin position="135"/>
        <end position="157"/>
    </location>
</feature>
<comment type="subcellular location">
    <subcellularLocation>
        <location evidence="1 7">Cell membrane</location>
        <topology evidence="1 7">Multi-pass membrane protein</topology>
    </subcellularLocation>
</comment>
<dbReference type="PANTHER" id="PTHR43386:SF1">
    <property type="entry name" value="D,D-DIPEPTIDE TRANSPORT SYSTEM PERMEASE PROTEIN DDPC-RELATED"/>
    <property type="match status" value="1"/>
</dbReference>
<dbReference type="Pfam" id="PF00528">
    <property type="entry name" value="BPD_transp_1"/>
    <property type="match status" value="1"/>
</dbReference>
<evidence type="ECO:0000313" key="9">
    <source>
        <dbReference type="EMBL" id="SJN23716.1"/>
    </source>
</evidence>
<dbReference type="InterPro" id="IPR050366">
    <property type="entry name" value="BP-dependent_transpt_permease"/>
</dbReference>
<dbReference type="AlphaFoldDB" id="A0A1R4IV13"/>
<organism evidence="9 10">
    <name type="scientific">Mycetocola reblochoni REB411</name>
    <dbReference type="NCBI Taxonomy" id="1255698"/>
    <lineage>
        <taxon>Bacteria</taxon>
        <taxon>Bacillati</taxon>
        <taxon>Actinomycetota</taxon>
        <taxon>Actinomycetes</taxon>
        <taxon>Micrococcales</taxon>
        <taxon>Microbacteriaceae</taxon>
        <taxon>Mycetocola</taxon>
    </lineage>
</organism>
<name>A0A1R4IV13_9MICO</name>
<sequence length="302" mass="31514">MSSPVERDIVSLGAPAAHAGPAALPSDRWWQRLLRQPWACAGVVIVLVAVLVSLAAPWLAPYDPTTGVGGDKLLPIGSDGHLLGTDDIGRDVLSRLIWGGRTSLLVGFLPVVIATVLATVLGLVAGYAPELVSGILMRVVDILFAFPTVLFAIAFAALYGPGLWPVVLTIILAAVPYLTRVIYSEVKAERGKEYVEASRALGASGAAVLFREILPNVSAPIIVYATTWAGGMIVFAASLSAVGIGVQPPTADWGRMVADGAKLFALGAPQLSLLPGLIITLVATALNWVGDGLRDALDPYHS</sequence>
<dbReference type="GO" id="GO:0055085">
    <property type="term" value="P:transmembrane transport"/>
    <property type="evidence" value="ECO:0007669"/>
    <property type="project" value="InterPro"/>
</dbReference>
<keyword evidence="6 7" id="KW-0472">Membrane</keyword>
<comment type="similarity">
    <text evidence="7">Belongs to the binding-protein-dependent transport system permease family.</text>
</comment>
<dbReference type="Pfam" id="PF12911">
    <property type="entry name" value="OppC_N"/>
    <property type="match status" value="1"/>
</dbReference>
<evidence type="ECO:0000256" key="6">
    <source>
        <dbReference type="ARBA" id="ARBA00023136"/>
    </source>
</evidence>
<feature type="transmembrane region" description="Helical" evidence="7">
    <location>
        <begin position="264"/>
        <end position="289"/>
    </location>
</feature>
<keyword evidence="10" id="KW-1185">Reference proteome</keyword>
<dbReference type="Proteomes" id="UP000196778">
    <property type="component" value="Unassembled WGS sequence"/>
</dbReference>
<feature type="transmembrane region" description="Helical" evidence="7">
    <location>
        <begin position="104"/>
        <end position="128"/>
    </location>
</feature>
<feature type="transmembrane region" description="Helical" evidence="7">
    <location>
        <begin position="221"/>
        <end position="244"/>
    </location>
</feature>
<feature type="domain" description="ABC transmembrane type-1" evidence="8">
    <location>
        <begin position="100"/>
        <end position="290"/>
    </location>
</feature>
<evidence type="ECO:0000256" key="4">
    <source>
        <dbReference type="ARBA" id="ARBA00022692"/>
    </source>
</evidence>
<evidence type="ECO:0000259" key="8">
    <source>
        <dbReference type="PROSITE" id="PS50928"/>
    </source>
</evidence>
<evidence type="ECO:0000313" key="10">
    <source>
        <dbReference type="Proteomes" id="UP000196778"/>
    </source>
</evidence>
<evidence type="ECO:0000256" key="1">
    <source>
        <dbReference type="ARBA" id="ARBA00004651"/>
    </source>
</evidence>
<keyword evidence="2 7" id="KW-0813">Transport</keyword>
<evidence type="ECO:0000256" key="3">
    <source>
        <dbReference type="ARBA" id="ARBA00022475"/>
    </source>
</evidence>
<evidence type="ECO:0000256" key="2">
    <source>
        <dbReference type="ARBA" id="ARBA00022448"/>
    </source>
</evidence>
<dbReference type="RefSeq" id="WP_087136346.1">
    <property type="nucleotide sequence ID" value="NZ_FUKR01000022.1"/>
</dbReference>
<reference evidence="10" key="1">
    <citation type="submission" date="2017-02" db="EMBL/GenBank/DDBJ databases">
        <authorList>
            <person name="Dridi B."/>
        </authorList>
    </citation>
    <scope>NUCLEOTIDE SEQUENCE [LARGE SCALE GENOMIC DNA]</scope>
    <source>
        <strain evidence="10">EB411</strain>
    </source>
</reference>
<evidence type="ECO:0000256" key="7">
    <source>
        <dbReference type="RuleBase" id="RU363032"/>
    </source>
</evidence>